<evidence type="ECO:0000256" key="1">
    <source>
        <dbReference type="SAM" id="Phobius"/>
    </source>
</evidence>
<dbReference type="Proteomes" id="UP000549911">
    <property type="component" value="Unassembled WGS sequence"/>
</dbReference>
<evidence type="ECO:0000313" key="2">
    <source>
        <dbReference type="EMBL" id="NYE38970.1"/>
    </source>
</evidence>
<dbReference type="EMBL" id="JACCBW010000008">
    <property type="protein sequence ID" value="NYE38970.1"/>
    <property type="molecule type" value="Genomic_DNA"/>
</dbReference>
<keyword evidence="3" id="KW-1185">Reference proteome</keyword>
<name>A0A7Y9H6T1_9ACTN</name>
<feature type="transmembrane region" description="Helical" evidence="1">
    <location>
        <begin position="317"/>
        <end position="335"/>
    </location>
</feature>
<feature type="transmembrane region" description="Helical" evidence="1">
    <location>
        <begin position="103"/>
        <end position="123"/>
    </location>
</feature>
<gene>
    <name evidence="2" type="ORF">F4692_004125</name>
</gene>
<dbReference type="InterPro" id="IPR036259">
    <property type="entry name" value="MFS_trans_sf"/>
</dbReference>
<proteinExistence type="predicted"/>
<sequence>MTDDRTPLQTTIDAFSEARGEEFDETWAWSVSMALLMRSVEADLVREGLAEALTVVRESQESPEALFGPAREHAAELYDRWVDEARLRLDDTHSMTWRDVPSWGLGFAAVMCVVFAVLFAMRGDSLRPWTWGMVLIPVVIGVGPVAAAAAWDDLLRRHSTASAVGAAAAAVAVLSTGAAIVNEWSKDHPLGTHSVWWYVPVAATCALLATAWGRWTRTWPSPTPRAAVSADDWSRELAGLLRERYSLSDVRVRTIVAEAHAHAAETGRSLREEFGTPSEYAARFAPDLARRSLLKTWFYLVMAVLNVVGLLVSDRAWSSLLLAAGFAWFAWREYLRYLEQRRGPATA</sequence>
<evidence type="ECO:0000313" key="3">
    <source>
        <dbReference type="Proteomes" id="UP000549911"/>
    </source>
</evidence>
<reference evidence="2 3" key="2">
    <citation type="submission" date="2020-08" db="EMBL/GenBank/DDBJ databases">
        <title>The Agave Microbiome: Exploring the role of microbial communities in plant adaptations to desert environments.</title>
        <authorList>
            <person name="Partida-Martinez L.P."/>
        </authorList>
    </citation>
    <scope>NUCLEOTIDE SEQUENCE [LARGE SCALE GENOMIC DNA]</scope>
    <source>
        <strain evidence="2 3">AT2.17</strain>
    </source>
</reference>
<keyword evidence="1" id="KW-0472">Membrane</keyword>
<feature type="transmembrane region" description="Helical" evidence="1">
    <location>
        <begin position="129"/>
        <end position="151"/>
    </location>
</feature>
<accession>A0A7Y9H6T1</accession>
<keyword evidence="1" id="KW-0812">Transmembrane</keyword>
<dbReference type="SUPFAM" id="SSF103473">
    <property type="entry name" value="MFS general substrate transporter"/>
    <property type="match status" value="1"/>
</dbReference>
<protein>
    <submittedName>
        <fullName evidence="2">Uncharacterized protein</fullName>
    </submittedName>
</protein>
<keyword evidence="1" id="KW-1133">Transmembrane helix</keyword>
<reference evidence="2 3" key="1">
    <citation type="submission" date="2020-07" db="EMBL/GenBank/DDBJ databases">
        <authorList>
            <person name="Partida-Martinez L."/>
            <person name="Huntemann M."/>
            <person name="Clum A."/>
            <person name="Wang J."/>
            <person name="Palaniappan K."/>
            <person name="Ritter S."/>
            <person name="Chen I.-M."/>
            <person name="Stamatis D."/>
            <person name="Reddy T."/>
            <person name="O'Malley R."/>
            <person name="Daum C."/>
            <person name="Shapiro N."/>
            <person name="Ivanova N."/>
            <person name="Kyrpides N."/>
            <person name="Woyke T."/>
        </authorList>
    </citation>
    <scope>NUCLEOTIDE SEQUENCE [LARGE SCALE GENOMIC DNA]</scope>
    <source>
        <strain evidence="2 3">AT2.17</strain>
    </source>
</reference>
<feature type="transmembrane region" description="Helical" evidence="1">
    <location>
        <begin position="293"/>
        <end position="311"/>
    </location>
</feature>
<feature type="transmembrane region" description="Helical" evidence="1">
    <location>
        <begin position="163"/>
        <end position="182"/>
    </location>
</feature>
<dbReference type="RefSeq" id="WP_179621601.1">
    <property type="nucleotide sequence ID" value="NZ_JACCBW010000008.1"/>
</dbReference>
<comment type="caution">
    <text evidence="2">The sequence shown here is derived from an EMBL/GenBank/DDBJ whole genome shotgun (WGS) entry which is preliminary data.</text>
</comment>
<organism evidence="2 3">
    <name type="scientific">Nocardioides cavernae</name>
    <dbReference type="NCBI Taxonomy" id="1921566"/>
    <lineage>
        <taxon>Bacteria</taxon>
        <taxon>Bacillati</taxon>
        <taxon>Actinomycetota</taxon>
        <taxon>Actinomycetes</taxon>
        <taxon>Propionibacteriales</taxon>
        <taxon>Nocardioidaceae</taxon>
        <taxon>Nocardioides</taxon>
    </lineage>
</organism>
<dbReference type="AlphaFoldDB" id="A0A7Y9H6T1"/>
<feature type="transmembrane region" description="Helical" evidence="1">
    <location>
        <begin position="194"/>
        <end position="215"/>
    </location>
</feature>